<dbReference type="HOGENOM" id="CLU_058050_0_1_2"/>
<keyword evidence="1" id="KW-0285">Flavoprotein</keyword>
<dbReference type="InterPro" id="IPR051312">
    <property type="entry name" value="Diverse_Substr_Oxidored"/>
</dbReference>
<keyword evidence="6" id="KW-1185">Reference proteome</keyword>
<dbReference type="SUPFAM" id="SSF56176">
    <property type="entry name" value="FAD-binding/transporter-associated domain-like"/>
    <property type="match status" value="1"/>
</dbReference>
<dbReference type="Pfam" id="PF00941">
    <property type="entry name" value="FAD_binding_5"/>
    <property type="match status" value="1"/>
</dbReference>
<evidence type="ECO:0000256" key="2">
    <source>
        <dbReference type="ARBA" id="ARBA00022827"/>
    </source>
</evidence>
<evidence type="ECO:0000259" key="4">
    <source>
        <dbReference type="PROSITE" id="PS51387"/>
    </source>
</evidence>
<reference evidence="5 6" key="2">
    <citation type="journal article" date="2011" name="Stand. Genomic Sci.">
        <title>Complete genome sequence of Desulfurococcus mucosus type strain (O7/1).</title>
        <authorList>
            <person name="Wirth R."/>
            <person name="Chertkov O."/>
            <person name="Held B."/>
            <person name="Lapidus A."/>
            <person name="Nolan M."/>
            <person name="Lucas S."/>
            <person name="Hammon N."/>
            <person name="Deshpande S."/>
            <person name="Cheng J.F."/>
            <person name="Tapia R."/>
            <person name="Han C."/>
            <person name="Goodwin L."/>
            <person name="Pitluck S."/>
            <person name="Liolios K."/>
            <person name="Ioanna P."/>
            <person name="Ivanova N."/>
            <person name="Mavromatis K."/>
            <person name="Mikhailova N."/>
            <person name="Pati A."/>
            <person name="Chen A."/>
            <person name="Palaniappan K."/>
            <person name="Land M."/>
            <person name="Hauser L."/>
            <person name="Chang Y.J."/>
            <person name="Jeffries C.D."/>
            <person name="Bilek Y."/>
            <person name="Hader T."/>
            <person name="Rohde M."/>
            <person name="Spring S."/>
            <person name="Sikorski J."/>
            <person name="Goker M."/>
            <person name="Woyke T."/>
            <person name="Bristow J."/>
            <person name="Eisen J.A."/>
            <person name="Markowitz V."/>
            <person name="Hugenholtz P."/>
            <person name="Kyrpides N.C."/>
            <person name="Klenk H.P."/>
        </authorList>
    </citation>
    <scope>NUCLEOTIDE SEQUENCE [LARGE SCALE GENOMIC DNA]</scope>
    <source>
        <strain evidence="6">ATCC 35584 / DSM 2162 / JCM 9187 / O7/1</strain>
    </source>
</reference>
<keyword evidence="2" id="KW-0274">FAD</keyword>
<evidence type="ECO:0000313" key="6">
    <source>
        <dbReference type="Proteomes" id="UP000001068"/>
    </source>
</evidence>
<accession>E8R8L6</accession>
<protein>
    <submittedName>
        <fullName evidence="5">Molybdopterin dehydrogenase FAD-binding protein</fullName>
    </submittedName>
</protein>
<keyword evidence="3" id="KW-0560">Oxidoreductase</keyword>
<dbReference type="Proteomes" id="UP000001068">
    <property type="component" value="Chromosome"/>
</dbReference>
<name>E8R8L6_DESM0</name>
<dbReference type="InterPro" id="IPR005107">
    <property type="entry name" value="CO_DH_flav_C"/>
</dbReference>
<feature type="domain" description="FAD-binding PCMH-type" evidence="4">
    <location>
        <begin position="3"/>
        <end position="179"/>
    </location>
</feature>
<dbReference type="InterPro" id="IPR016166">
    <property type="entry name" value="FAD-bd_PCMH"/>
</dbReference>
<dbReference type="GO" id="GO:0016491">
    <property type="term" value="F:oxidoreductase activity"/>
    <property type="evidence" value="ECO:0007669"/>
    <property type="project" value="UniProtKB-KW"/>
</dbReference>
<dbReference type="PANTHER" id="PTHR42659">
    <property type="entry name" value="XANTHINE DEHYDROGENASE SUBUNIT C-RELATED"/>
    <property type="match status" value="1"/>
</dbReference>
<dbReference type="Gene3D" id="3.30.390.50">
    <property type="entry name" value="CO dehydrogenase flavoprotein, C-terminal domain"/>
    <property type="match status" value="1"/>
</dbReference>
<dbReference type="InterPro" id="IPR002346">
    <property type="entry name" value="Mopterin_DH_FAD-bd"/>
</dbReference>
<dbReference type="Gene3D" id="3.30.465.10">
    <property type="match status" value="1"/>
</dbReference>
<dbReference type="GO" id="GO:0071949">
    <property type="term" value="F:FAD binding"/>
    <property type="evidence" value="ECO:0007669"/>
    <property type="project" value="InterPro"/>
</dbReference>
<dbReference type="PROSITE" id="PS51387">
    <property type="entry name" value="FAD_PCMH"/>
    <property type="match status" value="1"/>
</dbReference>
<dbReference type="InterPro" id="IPR016169">
    <property type="entry name" value="FAD-bd_PCMH_sub2"/>
</dbReference>
<dbReference type="RefSeq" id="WP_013562064.1">
    <property type="nucleotide sequence ID" value="NC_014961.1"/>
</dbReference>
<dbReference type="GeneID" id="10153225"/>
<dbReference type="FunFam" id="3.30.465.10:FF:000017">
    <property type="entry name" value="Xanthine dehydrogenase, FAD binding subunit"/>
    <property type="match status" value="1"/>
</dbReference>
<evidence type="ECO:0000256" key="3">
    <source>
        <dbReference type="ARBA" id="ARBA00023002"/>
    </source>
</evidence>
<dbReference type="eggNOG" id="arCOG01926">
    <property type="taxonomic scope" value="Archaea"/>
</dbReference>
<dbReference type="InterPro" id="IPR016167">
    <property type="entry name" value="FAD-bd_PCMH_sub1"/>
</dbReference>
<dbReference type="EMBL" id="CP002363">
    <property type="protein sequence ID" value="ADV64842.1"/>
    <property type="molecule type" value="Genomic_DNA"/>
</dbReference>
<dbReference type="AlphaFoldDB" id="E8R8L6"/>
<organism evidence="5 6">
    <name type="scientific">Desulfurococcus mucosus (strain ATCC 35584 / DSM 2162 / JCM 9187 / O7/1)</name>
    <dbReference type="NCBI Taxonomy" id="765177"/>
    <lineage>
        <taxon>Archaea</taxon>
        <taxon>Thermoproteota</taxon>
        <taxon>Thermoprotei</taxon>
        <taxon>Desulfurococcales</taxon>
        <taxon>Desulfurococcaceae</taxon>
        <taxon>Desulfurococcus</taxon>
    </lineage>
</organism>
<dbReference type="KEGG" id="dmu:Desmu_0532"/>
<evidence type="ECO:0000313" key="5">
    <source>
        <dbReference type="EMBL" id="ADV64842.1"/>
    </source>
</evidence>
<gene>
    <name evidence="5" type="ordered locus">Desmu_0532</name>
</gene>
<evidence type="ECO:0000256" key="1">
    <source>
        <dbReference type="ARBA" id="ARBA00022630"/>
    </source>
</evidence>
<sequence length="292" mass="32311">MFYRIPEVKYHRPASLEEALELLGKLSGKARILAGGTDLVLDLKIKRYDVSDLIDVSGLKELKYITDEGGVLRIGALTTIQEIADSTIVAEKTPLLKKAAEEFAYWQVRNIATIGGNLCNASPAADTAPPLMVHEAWVRAVSMDGERRIPLKEFFKGPRTTALKPNEILAEVSIPYSQGEAWRYAYHKLGRRRGHDISVVSIAVAVRVEEGVFRDVRIALGSVAPTPVRAWSVEEELKGREASVENINRAVEKITGDIKPISDARASAEYRLHVSKELLRDMLTGLVEGGRR</sequence>
<dbReference type="InterPro" id="IPR036318">
    <property type="entry name" value="FAD-bd_PCMH-like_sf"/>
</dbReference>
<dbReference type="SMART" id="SM01092">
    <property type="entry name" value="CO_deh_flav_C"/>
    <property type="match status" value="1"/>
</dbReference>
<proteinExistence type="predicted"/>
<dbReference type="STRING" id="765177.Desmu_0532"/>
<dbReference type="Gene3D" id="3.30.43.10">
    <property type="entry name" value="Uridine Diphospho-n-acetylenolpyruvylglucosamine Reductase, domain 2"/>
    <property type="match status" value="1"/>
</dbReference>
<reference evidence="6" key="1">
    <citation type="submission" date="2010-11" db="EMBL/GenBank/DDBJ databases">
        <title>The complete genome of Desulfurococcus mucosus DSM 2162.</title>
        <authorList>
            <consortium name="US DOE Joint Genome Institute (JGI-PGF)"/>
            <person name="Lucas S."/>
            <person name="Copeland A."/>
            <person name="Lapidus A."/>
            <person name="Bruce D."/>
            <person name="Goodwin L."/>
            <person name="Pitluck S."/>
            <person name="Kyrpides N."/>
            <person name="Mavromatis K."/>
            <person name="Pagani I."/>
            <person name="Ivanova N."/>
            <person name="Ovchinnikova G."/>
            <person name="Chertkov O."/>
            <person name="Held B."/>
            <person name="Brettin T."/>
            <person name="Detter J.C."/>
            <person name="Tapia R."/>
            <person name="Han C."/>
            <person name="Land M."/>
            <person name="Hauser L."/>
            <person name="Markowitz V."/>
            <person name="Cheng J.-F."/>
            <person name="Hugenholtz P."/>
            <person name="Woyke T."/>
            <person name="Wu D."/>
            <person name="Wirth R."/>
            <person name="Bilek Y."/>
            <person name="Hader T."/>
            <person name="Klenk H.-P."/>
            <person name="Eisen J.A."/>
        </authorList>
    </citation>
    <scope>NUCLEOTIDE SEQUENCE [LARGE SCALE GENOMIC DNA]</scope>
    <source>
        <strain evidence="6">ATCC 35584 / DSM 2162 / JCM 9187 / O7/1</strain>
    </source>
</reference>
<dbReference type="SUPFAM" id="SSF55447">
    <property type="entry name" value="CO dehydrogenase flavoprotein C-terminal domain-like"/>
    <property type="match status" value="1"/>
</dbReference>
<dbReference type="InterPro" id="IPR036683">
    <property type="entry name" value="CO_DH_flav_C_dom_sf"/>
</dbReference>
<dbReference type="PANTHER" id="PTHR42659:SF2">
    <property type="entry name" value="XANTHINE DEHYDROGENASE SUBUNIT C-RELATED"/>
    <property type="match status" value="1"/>
</dbReference>
<dbReference type="Pfam" id="PF03450">
    <property type="entry name" value="CO_deh_flav_C"/>
    <property type="match status" value="1"/>
</dbReference>